<dbReference type="PANTHER" id="PTHR43682:SF1">
    <property type="entry name" value="LACTATE UTILIZATION PROTEIN C"/>
    <property type="match status" value="1"/>
</dbReference>
<dbReference type="HOGENOM" id="CLU_090664_1_0_9"/>
<evidence type="ECO:0000259" key="2">
    <source>
        <dbReference type="Pfam" id="PF02589"/>
    </source>
</evidence>
<comment type="function">
    <text evidence="1">Is involved in L-lactate degradation and allows cells to grow with lactate as the sole carbon source.</text>
</comment>
<reference evidence="3 4" key="1">
    <citation type="submission" date="2014-07" db="EMBL/GenBank/DDBJ databases">
        <title>Complete genome sequence of a moderately halophilic bacterium Terribacillus aidingensis MP602, isolated from Cryptomeria fortunei in Tianmu mountain in China.</title>
        <authorList>
            <person name="Wang Y."/>
            <person name="Lu P."/>
            <person name="Zhang L."/>
        </authorList>
    </citation>
    <scope>NUCLEOTIDE SEQUENCE [LARGE SCALE GENOMIC DNA]</scope>
    <source>
        <strain evidence="3 4">MP602</strain>
    </source>
</reference>
<dbReference type="GeneID" id="34223130"/>
<dbReference type="SUPFAM" id="SSF100950">
    <property type="entry name" value="NagB/RpiA/CoA transferase-like"/>
    <property type="match status" value="1"/>
</dbReference>
<protein>
    <recommendedName>
        <fullName evidence="1">Lactate utilization protein C</fullName>
    </recommendedName>
</protein>
<dbReference type="KEGG" id="tap:GZ22_13670"/>
<dbReference type="InterPro" id="IPR024185">
    <property type="entry name" value="FTHF_cligase-like_sf"/>
</dbReference>
<gene>
    <name evidence="1" type="primary">lutC</name>
    <name evidence="3" type="ORF">GZ22_13670</name>
</gene>
<dbReference type="OrthoDB" id="9794157at2"/>
<dbReference type="InterPro" id="IPR037171">
    <property type="entry name" value="NagB/RpiA_transferase-like"/>
</dbReference>
<dbReference type="InterPro" id="IPR022823">
    <property type="entry name" value="LutC"/>
</dbReference>
<dbReference type="HAMAP" id="MF_02104">
    <property type="entry name" value="LutC"/>
    <property type="match status" value="1"/>
</dbReference>
<sequence>MIQNRERFLANVASRLSRTEVLTERPSRNWNYRPQDKTLTDKTQDELVDILRDQCRLIHTELIETDSSGLPEVLAETVAAYGGGPLAIWQDHRYDAFGLREQLATWPNQGIDVHEWDPSIGHDNIGIVEQANIGITFSDITLAESGTVVLFSGEGKGRTVSLLPHKYIALVPKSTIVPRMTQAAQRISKQVQDGEAIASCINFITGPSNSADIEMNLVVGVHGPVKAAYIVIEDR</sequence>
<proteinExistence type="inferred from homology"/>
<feature type="domain" description="LUD" evidence="2">
    <location>
        <begin position="53"/>
        <end position="232"/>
    </location>
</feature>
<dbReference type="RefSeq" id="WP_038563345.1">
    <property type="nucleotide sequence ID" value="NZ_CP008876.1"/>
</dbReference>
<evidence type="ECO:0000256" key="1">
    <source>
        <dbReference type="HAMAP-Rule" id="MF_02104"/>
    </source>
</evidence>
<dbReference type="Proteomes" id="UP000027980">
    <property type="component" value="Chromosome"/>
</dbReference>
<dbReference type="PANTHER" id="PTHR43682">
    <property type="entry name" value="LACTATE UTILIZATION PROTEIN C"/>
    <property type="match status" value="1"/>
</dbReference>
<organism evidence="3 4">
    <name type="scientific">Terribacillus saccharophilus</name>
    <dbReference type="NCBI Taxonomy" id="361277"/>
    <lineage>
        <taxon>Bacteria</taxon>
        <taxon>Bacillati</taxon>
        <taxon>Bacillota</taxon>
        <taxon>Bacilli</taxon>
        <taxon>Bacillales</taxon>
        <taxon>Bacillaceae</taxon>
        <taxon>Terribacillus</taxon>
    </lineage>
</organism>
<dbReference type="AlphaFoldDB" id="A0A075LMI5"/>
<dbReference type="GO" id="GO:0006089">
    <property type="term" value="P:lactate metabolic process"/>
    <property type="evidence" value="ECO:0007669"/>
    <property type="project" value="UniProtKB-UniRule"/>
</dbReference>
<name>A0A075LMI5_9BACI</name>
<evidence type="ECO:0000313" key="4">
    <source>
        <dbReference type="Proteomes" id="UP000027980"/>
    </source>
</evidence>
<comment type="similarity">
    <text evidence="1">Belongs to the LutC/YkgG family.</text>
</comment>
<accession>A0A075LMI5</accession>
<evidence type="ECO:0000313" key="3">
    <source>
        <dbReference type="EMBL" id="AIF67579.1"/>
    </source>
</evidence>
<dbReference type="EMBL" id="CP008876">
    <property type="protein sequence ID" value="AIF67579.1"/>
    <property type="molecule type" value="Genomic_DNA"/>
</dbReference>
<dbReference type="Gene3D" id="3.40.50.10420">
    <property type="entry name" value="NagB/RpiA/CoA transferase-like"/>
    <property type="match status" value="1"/>
</dbReference>
<dbReference type="InterPro" id="IPR003741">
    <property type="entry name" value="LUD_dom"/>
</dbReference>
<dbReference type="Pfam" id="PF02589">
    <property type="entry name" value="LUD_dom"/>
    <property type="match status" value="1"/>
</dbReference>